<keyword evidence="2" id="KW-0067">ATP-binding</keyword>
<dbReference type="GO" id="GO:0016787">
    <property type="term" value="F:hydrolase activity"/>
    <property type="evidence" value="ECO:0007669"/>
    <property type="project" value="UniProtKB-KW"/>
</dbReference>
<evidence type="ECO:0000313" key="5">
    <source>
        <dbReference type="EMBL" id="GMJ07610.1"/>
    </source>
</evidence>
<evidence type="ECO:0000313" key="6">
    <source>
        <dbReference type="Proteomes" id="UP001165190"/>
    </source>
</evidence>
<dbReference type="GO" id="GO:0004386">
    <property type="term" value="F:helicase activity"/>
    <property type="evidence" value="ECO:0007669"/>
    <property type="project" value="UniProtKB-KW"/>
</dbReference>
<dbReference type="EMBL" id="BSYR01000048">
    <property type="protein sequence ID" value="GMJ07610.1"/>
    <property type="molecule type" value="Genomic_DNA"/>
</dbReference>
<evidence type="ECO:0000256" key="1">
    <source>
        <dbReference type="ARBA" id="ARBA00022801"/>
    </source>
</evidence>
<dbReference type="GO" id="GO:0005524">
    <property type="term" value="F:ATP binding"/>
    <property type="evidence" value="ECO:0007669"/>
    <property type="project" value="InterPro"/>
</dbReference>
<dbReference type="InterPro" id="IPR027417">
    <property type="entry name" value="P-loop_NTPase"/>
</dbReference>
<protein>
    <recommendedName>
        <fullName evidence="4">Helicase ATP-binding domain-containing protein</fullName>
    </recommendedName>
</protein>
<gene>
    <name evidence="5" type="ORF">HRI_004430200</name>
</gene>
<accession>A0A9W7J3U4</accession>
<evidence type="ECO:0000256" key="3">
    <source>
        <dbReference type="ARBA" id="ARBA00022884"/>
    </source>
</evidence>
<dbReference type="PROSITE" id="PS00039">
    <property type="entry name" value="DEAD_ATP_HELICASE"/>
    <property type="match status" value="1"/>
</dbReference>
<organism evidence="5 6">
    <name type="scientific">Hibiscus trionum</name>
    <name type="common">Flower of an hour</name>
    <dbReference type="NCBI Taxonomy" id="183268"/>
    <lineage>
        <taxon>Eukaryota</taxon>
        <taxon>Viridiplantae</taxon>
        <taxon>Streptophyta</taxon>
        <taxon>Embryophyta</taxon>
        <taxon>Tracheophyta</taxon>
        <taxon>Spermatophyta</taxon>
        <taxon>Magnoliopsida</taxon>
        <taxon>eudicotyledons</taxon>
        <taxon>Gunneridae</taxon>
        <taxon>Pentapetalae</taxon>
        <taxon>rosids</taxon>
        <taxon>malvids</taxon>
        <taxon>Malvales</taxon>
        <taxon>Malvaceae</taxon>
        <taxon>Malvoideae</taxon>
        <taxon>Hibiscus</taxon>
    </lineage>
</organism>
<dbReference type="GO" id="GO:0003723">
    <property type="term" value="F:RNA binding"/>
    <property type="evidence" value="ECO:0007669"/>
    <property type="project" value="UniProtKB-KW"/>
</dbReference>
<dbReference type="PANTHER" id="PTHR47958">
    <property type="entry name" value="ATP-DEPENDENT RNA HELICASE DBP3"/>
    <property type="match status" value="1"/>
</dbReference>
<dbReference type="InterPro" id="IPR011545">
    <property type="entry name" value="DEAD/DEAH_box_helicase_dom"/>
</dbReference>
<dbReference type="Gene3D" id="3.40.50.300">
    <property type="entry name" value="P-loop containing nucleotide triphosphate hydrolases"/>
    <property type="match status" value="1"/>
</dbReference>
<dbReference type="InterPro" id="IPR014001">
    <property type="entry name" value="Helicase_ATP-bd"/>
</dbReference>
<dbReference type="AlphaFoldDB" id="A0A9W7J3U4"/>
<name>A0A9W7J3U4_HIBTR</name>
<keyword evidence="6" id="KW-1185">Reference proteome</keyword>
<dbReference type="InterPro" id="IPR000629">
    <property type="entry name" value="RNA-helicase_DEAD-box_CS"/>
</dbReference>
<keyword evidence="1" id="KW-0378">Hydrolase</keyword>
<dbReference type="SUPFAM" id="SSF52540">
    <property type="entry name" value="P-loop containing nucleoside triphosphate hydrolases"/>
    <property type="match status" value="1"/>
</dbReference>
<evidence type="ECO:0000259" key="4">
    <source>
        <dbReference type="PROSITE" id="PS51192"/>
    </source>
</evidence>
<dbReference type="PROSITE" id="PS51192">
    <property type="entry name" value="HELICASE_ATP_BIND_1"/>
    <property type="match status" value="1"/>
</dbReference>
<comment type="caution">
    <text evidence="5">The sequence shown here is derived from an EMBL/GenBank/DDBJ whole genome shotgun (WGS) entry which is preliminary data.</text>
</comment>
<evidence type="ECO:0000256" key="2">
    <source>
        <dbReference type="ARBA" id="ARBA00022806"/>
    </source>
</evidence>
<keyword evidence="2" id="KW-0347">Helicase</keyword>
<dbReference type="Proteomes" id="UP001165190">
    <property type="component" value="Unassembled WGS sequence"/>
</dbReference>
<reference evidence="5" key="1">
    <citation type="submission" date="2023-05" db="EMBL/GenBank/DDBJ databases">
        <title>Genome and transcriptome analyses reveal genes involved in the formation of fine ridges on petal epidermal cells in Hibiscus trionum.</title>
        <authorList>
            <person name="Koshimizu S."/>
            <person name="Masuda S."/>
            <person name="Ishii T."/>
            <person name="Shirasu K."/>
            <person name="Hoshino A."/>
            <person name="Arita M."/>
        </authorList>
    </citation>
    <scope>NUCLEOTIDE SEQUENCE</scope>
    <source>
        <strain evidence="5">Hamamatsu line</strain>
    </source>
</reference>
<dbReference type="OrthoDB" id="1695155at2759"/>
<keyword evidence="3" id="KW-0694">RNA-binding</keyword>
<proteinExistence type="predicted"/>
<feature type="domain" description="Helicase ATP-binding" evidence="4">
    <location>
        <begin position="1"/>
        <end position="106"/>
    </location>
</feature>
<sequence>MQALGEYLDVKVHACVGGTSVHGVHVVVGTPDLVVGILRRHFLCADYIKMFVLDEADEMLTRGFKDQIHDIFRKLPANVQVGVVSATMPPEALEIIRKFMNQPVRILVKHDELTLEHIIRDTR</sequence>
<dbReference type="Pfam" id="PF00270">
    <property type="entry name" value="DEAD"/>
    <property type="match status" value="1"/>
</dbReference>
<keyword evidence="2" id="KW-0547">Nucleotide-binding</keyword>